<evidence type="ECO:0000313" key="2">
    <source>
        <dbReference type="EMBL" id="MBE1594136.1"/>
    </source>
</evidence>
<dbReference type="Pfam" id="PF04213">
    <property type="entry name" value="HtaA"/>
    <property type="match status" value="1"/>
</dbReference>
<dbReference type="InterPro" id="IPR007331">
    <property type="entry name" value="Htaa"/>
</dbReference>
<gene>
    <name evidence="2" type="ORF">H4687_000265</name>
</gene>
<dbReference type="GeneID" id="86824948"/>
<name>A0A8I0P0P2_9ACTN</name>
<dbReference type="RefSeq" id="WP_046915437.1">
    <property type="nucleotide sequence ID" value="NZ_JADBGF010000001.1"/>
</dbReference>
<reference evidence="2 3" key="1">
    <citation type="submission" date="2020-10" db="EMBL/GenBank/DDBJ databases">
        <title>Sequencing the genomes of 1000 actinobacteria strains.</title>
        <authorList>
            <person name="Klenk H.-P."/>
        </authorList>
    </citation>
    <scope>NUCLEOTIDE SEQUENCE [LARGE SCALE GENOMIC DNA]</scope>
    <source>
        <strain evidence="2 3">DSM 41803</strain>
    </source>
</reference>
<keyword evidence="3" id="KW-1185">Reference proteome</keyword>
<evidence type="ECO:0000259" key="1">
    <source>
        <dbReference type="Pfam" id="PF04213"/>
    </source>
</evidence>
<accession>A0A8I0P0P2</accession>
<organism evidence="2 3">
    <name type="scientific">Streptomyces stelliscabiei</name>
    <dbReference type="NCBI Taxonomy" id="146820"/>
    <lineage>
        <taxon>Bacteria</taxon>
        <taxon>Bacillati</taxon>
        <taxon>Actinomycetota</taxon>
        <taxon>Actinomycetes</taxon>
        <taxon>Kitasatosporales</taxon>
        <taxon>Streptomycetaceae</taxon>
        <taxon>Streptomyces</taxon>
    </lineage>
</organism>
<dbReference type="EMBL" id="JADBGF010000001">
    <property type="protein sequence ID" value="MBE1594136.1"/>
    <property type="molecule type" value="Genomic_DNA"/>
</dbReference>
<dbReference type="AlphaFoldDB" id="A0A8I0P0P2"/>
<comment type="caution">
    <text evidence="2">The sequence shown here is derived from an EMBL/GenBank/DDBJ whole genome shotgun (WGS) entry which is preliminary data.</text>
</comment>
<dbReference type="OrthoDB" id="7210788at2"/>
<evidence type="ECO:0000313" key="3">
    <source>
        <dbReference type="Proteomes" id="UP000629287"/>
    </source>
</evidence>
<feature type="domain" description="Htaa" evidence="1">
    <location>
        <begin position="11"/>
        <end position="159"/>
    </location>
</feature>
<proteinExistence type="predicted"/>
<sequence length="173" mass="18590">MTAGPATLPGLRWSVKVPFLRYIARSPEGRCSVTDGASVVDEHMFLFSPDDASAFNADTVTGLLKFRGDVRFAAHHGLLFLRIADPWLSVTAGVGTLTIAAPPGQSPERIPLTTLHLRTADPTDRTGFCLGTHVRLTAQGSELFNGVYPVDEPFDDLTILLTPSSTTALEKTP</sequence>
<dbReference type="Proteomes" id="UP000629287">
    <property type="component" value="Unassembled WGS sequence"/>
</dbReference>
<protein>
    <recommendedName>
        <fullName evidence="1">Htaa domain-containing protein</fullName>
    </recommendedName>
</protein>